<name>A0A9P1KFQ2_9CYAN</name>
<organism evidence="1 2">
    <name type="scientific">Limnospira indica PCC 8005</name>
    <dbReference type="NCBI Taxonomy" id="376219"/>
    <lineage>
        <taxon>Bacteria</taxon>
        <taxon>Bacillati</taxon>
        <taxon>Cyanobacteriota</taxon>
        <taxon>Cyanophyceae</taxon>
        <taxon>Oscillatoriophycideae</taxon>
        <taxon>Oscillatoriales</taxon>
        <taxon>Sirenicapillariaceae</taxon>
        <taxon>Limnospira</taxon>
    </lineage>
</organism>
<sequence length="42" mass="4788">MGGKIAIKISHGILLLDSLRYSNYSIVYDFKHDSYQSPTEVK</sequence>
<dbReference type="AlphaFoldDB" id="A0A9P1KFQ2"/>
<dbReference type="Proteomes" id="UP000032946">
    <property type="component" value="Chromosome"/>
</dbReference>
<dbReference type="EMBL" id="FO818640">
    <property type="protein sequence ID" value="CDM94553.1"/>
    <property type="molecule type" value="Genomic_DNA"/>
</dbReference>
<evidence type="ECO:0000313" key="2">
    <source>
        <dbReference type="Proteomes" id="UP000032946"/>
    </source>
</evidence>
<proteinExistence type="predicted"/>
<protein>
    <submittedName>
        <fullName evidence="1">Uncharacterized protein</fullName>
    </submittedName>
</protein>
<keyword evidence="2" id="KW-1185">Reference proteome</keyword>
<evidence type="ECO:0000313" key="1">
    <source>
        <dbReference type="EMBL" id="CDM94553.1"/>
    </source>
</evidence>
<gene>
    <name evidence="1" type="ORF">ARTHRO_20087</name>
</gene>
<reference evidence="1 2" key="1">
    <citation type="submission" date="2014-02" db="EMBL/GenBank/DDBJ databases">
        <authorList>
            <person name="Genoscope - CEA"/>
        </authorList>
    </citation>
    <scope>NUCLEOTIDE SEQUENCE [LARGE SCALE GENOMIC DNA]</scope>
    <source>
        <strain evidence="1 2">PCC 8005</strain>
    </source>
</reference>
<accession>A0A9P1KFQ2</accession>